<reference evidence="2" key="1">
    <citation type="submission" date="2023-07" db="EMBL/GenBank/DDBJ databases">
        <title>Functional and genomic diversity of the sorghum phyllosphere microbiome.</title>
        <authorList>
            <person name="Shade A."/>
        </authorList>
    </citation>
    <scope>NUCLEOTIDE SEQUENCE [LARGE SCALE GENOMIC DNA]</scope>
    <source>
        <strain evidence="2">SORGH_AS_0422</strain>
    </source>
</reference>
<organism evidence="1 2">
    <name type="scientific">Mucilaginibacter terrae</name>
    <dbReference type="NCBI Taxonomy" id="1955052"/>
    <lineage>
        <taxon>Bacteria</taxon>
        <taxon>Pseudomonadati</taxon>
        <taxon>Bacteroidota</taxon>
        <taxon>Sphingobacteriia</taxon>
        <taxon>Sphingobacteriales</taxon>
        <taxon>Sphingobacteriaceae</taxon>
        <taxon>Mucilaginibacter</taxon>
    </lineage>
</organism>
<dbReference type="EMBL" id="JAVLVU010000001">
    <property type="protein sequence ID" value="MDT3401113.1"/>
    <property type="molecule type" value="Genomic_DNA"/>
</dbReference>
<evidence type="ECO:0000313" key="2">
    <source>
        <dbReference type="Proteomes" id="UP001258315"/>
    </source>
</evidence>
<gene>
    <name evidence="1" type="ORF">QE417_000185</name>
</gene>
<dbReference type="Proteomes" id="UP001258315">
    <property type="component" value="Unassembled WGS sequence"/>
</dbReference>
<proteinExistence type="predicted"/>
<name>A0ABU3GMU8_9SPHI</name>
<comment type="caution">
    <text evidence="1">The sequence shown here is derived from an EMBL/GenBank/DDBJ whole genome shotgun (WGS) entry which is preliminary data.</text>
</comment>
<sequence length="57" mass="6402">MEDKIFILVKVAIQTTHPNIHDAIAELQNSDVKITSTGNVQVLRTEIIPMNTRTTKN</sequence>
<dbReference type="RefSeq" id="WP_164849849.1">
    <property type="nucleotide sequence ID" value="NZ_JAVLVU010000001.1"/>
</dbReference>
<keyword evidence="2" id="KW-1185">Reference proteome</keyword>
<evidence type="ECO:0000313" key="1">
    <source>
        <dbReference type="EMBL" id="MDT3401113.1"/>
    </source>
</evidence>
<protein>
    <submittedName>
        <fullName evidence="1">Uncharacterized protein</fullName>
    </submittedName>
</protein>
<accession>A0ABU3GMU8</accession>